<organism evidence="2 3">
    <name type="scientific">Romanomermis culicivorax</name>
    <name type="common">Nematode worm</name>
    <dbReference type="NCBI Taxonomy" id="13658"/>
    <lineage>
        <taxon>Eukaryota</taxon>
        <taxon>Metazoa</taxon>
        <taxon>Ecdysozoa</taxon>
        <taxon>Nematoda</taxon>
        <taxon>Enoplea</taxon>
        <taxon>Dorylaimia</taxon>
        <taxon>Mermithida</taxon>
        <taxon>Mermithoidea</taxon>
        <taxon>Mermithidae</taxon>
        <taxon>Romanomermis</taxon>
    </lineage>
</organism>
<evidence type="ECO:0000313" key="3">
    <source>
        <dbReference type="WBParaSite" id="nRc.2.0.1.t45103-RA"/>
    </source>
</evidence>
<protein>
    <submittedName>
        <fullName evidence="3">Uncharacterized protein</fullName>
    </submittedName>
</protein>
<accession>A0A915L207</accession>
<proteinExistence type="predicted"/>
<keyword evidence="2" id="KW-1185">Reference proteome</keyword>
<dbReference type="AlphaFoldDB" id="A0A915L207"/>
<feature type="region of interest" description="Disordered" evidence="1">
    <location>
        <begin position="1"/>
        <end position="28"/>
    </location>
</feature>
<dbReference type="Proteomes" id="UP000887565">
    <property type="component" value="Unplaced"/>
</dbReference>
<sequence length="67" mass="8169">MKKVTERGSNIHRESSKEERKNNVKKELENRKEKCQENFILQNEIFKIIAKTDRFIYAEFIFGHQIR</sequence>
<evidence type="ECO:0000313" key="2">
    <source>
        <dbReference type="Proteomes" id="UP000887565"/>
    </source>
</evidence>
<name>A0A915L207_ROMCU</name>
<dbReference type="WBParaSite" id="nRc.2.0.1.t45103-RA">
    <property type="protein sequence ID" value="nRc.2.0.1.t45103-RA"/>
    <property type="gene ID" value="nRc.2.0.1.g45103"/>
</dbReference>
<evidence type="ECO:0000256" key="1">
    <source>
        <dbReference type="SAM" id="MobiDB-lite"/>
    </source>
</evidence>
<reference evidence="3" key="1">
    <citation type="submission" date="2022-11" db="UniProtKB">
        <authorList>
            <consortium name="WormBaseParasite"/>
        </authorList>
    </citation>
    <scope>IDENTIFICATION</scope>
</reference>